<organism evidence="3">
    <name type="scientific">Amphimedon queenslandica</name>
    <name type="common">Sponge</name>
    <dbReference type="NCBI Taxonomy" id="400682"/>
    <lineage>
        <taxon>Eukaryota</taxon>
        <taxon>Metazoa</taxon>
        <taxon>Porifera</taxon>
        <taxon>Demospongiae</taxon>
        <taxon>Heteroscleromorpha</taxon>
        <taxon>Haplosclerida</taxon>
        <taxon>Niphatidae</taxon>
        <taxon>Amphimedon</taxon>
    </lineage>
</organism>
<dbReference type="Gene3D" id="1.25.10.10">
    <property type="entry name" value="Leucine-rich Repeat Variant"/>
    <property type="match status" value="1"/>
</dbReference>
<evidence type="ECO:0000313" key="3">
    <source>
        <dbReference type="EnsemblMetazoa" id="Aqu2.1.03337_001"/>
    </source>
</evidence>
<evidence type="ECO:0000313" key="4">
    <source>
        <dbReference type="Proteomes" id="UP000007879"/>
    </source>
</evidence>
<dbReference type="Pfam" id="PF13251">
    <property type="entry name" value="DUF4042"/>
    <property type="match status" value="1"/>
</dbReference>
<dbReference type="AlphaFoldDB" id="A0A1X7SMM2"/>
<dbReference type="InterPro" id="IPR052107">
    <property type="entry name" value="HEAT6"/>
</dbReference>
<evidence type="ECO:0000256" key="1">
    <source>
        <dbReference type="ARBA" id="ARBA00015263"/>
    </source>
</evidence>
<dbReference type="SUPFAM" id="SSF48371">
    <property type="entry name" value="ARM repeat"/>
    <property type="match status" value="1"/>
</dbReference>
<dbReference type="EnsemblMetazoa" id="Aqu2.1.03337_001">
    <property type="protein sequence ID" value="Aqu2.1.03337_001"/>
    <property type="gene ID" value="Aqu2.1.03337"/>
</dbReference>
<dbReference type="InParanoid" id="A0A1X7SMM2"/>
<reference evidence="3" key="2">
    <citation type="submission" date="2017-05" db="UniProtKB">
        <authorList>
            <consortium name="EnsemblMetazoa"/>
        </authorList>
    </citation>
    <scope>IDENTIFICATION</scope>
</reference>
<dbReference type="InterPro" id="IPR011989">
    <property type="entry name" value="ARM-like"/>
</dbReference>
<evidence type="ECO:0000259" key="2">
    <source>
        <dbReference type="Pfam" id="PF13251"/>
    </source>
</evidence>
<protein>
    <recommendedName>
        <fullName evidence="1">HEAT repeat-containing protein 6</fullName>
    </recommendedName>
</protein>
<sequence>MSILDNSKPFLAMASDPSSGPTHPFISYSNKLGGVIRELHCSLLEFILKEKRATLLTQAVKCLAILVSNTSYHKLTSSYIKHILSCLGSIISINQTDVSIACLTCYGALISLSLPLEDSGKSSLPRCEMEAWLKEDLWILDHCVQLITQQDTKQSLLMEAIQVLTALVKFYFPQIRPKWRELANVYFEHLVNKPEPIQLHALKFLDEIGRTLATRQDMSD</sequence>
<gene>
    <name evidence="3" type="primary">109592336</name>
</gene>
<dbReference type="eggNOG" id="KOG4535">
    <property type="taxonomic scope" value="Eukaryota"/>
</dbReference>
<name>A0A1X7SMM2_AMPQE</name>
<dbReference type="EnsemblMetazoa" id="XM_020007805.1">
    <property type="protein sequence ID" value="XP_019863364.1"/>
    <property type="gene ID" value="LOC109592336"/>
</dbReference>
<dbReference type="Proteomes" id="UP000007879">
    <property type="component" value="Unassembled WGS sequence"/>
</dbReference>
<dbReference type="KEGG" id="aqu:109592336"/>
<dbReference type="PANTHER" id="PTHR13366:SF0">
    <property type="entry name" value="HEAT REPEAT-CONTAINING PROTEIN 6"/>
    <property type="match status" value="1"/>
</dbReference>
<dbReference type="InterPro" id="IPR025283">
    <property type="entry name" value="DUF4042"/>
</dbReference>
<dbReference type="OrthoDB" id="66533at2759"/>
<dbReference type="InterPro" id="IPR016024">
    <property type="entry name" value="ARM-type_fold"/>
</dbReference>
<proteinExistence type="predicted"/>
<accession>A0A1X7SMM2</accession>
<keyword evidence="4" id="KW-1185">Reference proteome</keyword>
<reference evidence="4" key="1">
    <citation type="journal article" date="2010" name="Nature">
        <title>The Amphimedon queenslandica genome and the evolution of animal complexity.</title>
        <authorList>
            <person name="Srivastava M."/>
            <person name="Simakov O."/>
            <person name="Chapman J."/>
            <person name="Fahey B."/>
            <person name="Gauthier M.E."/>
            <person name="Mitros T."/>
            <person name="Richards G.S."/>
            <person name="Conaco C."/>
            <person name="Dacre M."/>
            <person name="Hellsten U."/>
            <person name="Larroux C."/>
            <person name="Putnam N.H."/>
            <person name="Stanke M."/>
            <person name="Adamska M."/>
            <person name="Darling A."/>
            <person name="Degnan S.M."/>
            <person name="Oakley T.H."/>
            <person name="Plachetzki D.C."/>
            <person name="Zhai Y."/>
            <person name="Adamski M."/>
            <person name="Calcino A."/>
            <person name="Cummins S.F."/>
            <person name="Goodstein D.M."/>
            <person name="Harris C."/>
            <person name="Jackson D.J."/>
            <person name="Leys S.P."/>
            <person name="Shu S."/>
            <person name="Woodcroft B.J."/>
            <person name="Vervoort M."/>
            <person name="Kosik K.S."/>
            <person name="Manning G."/>
            <person name="Degnan B.M."/>
            <person name="Rokhsar D.S."/>
        </authorList>
    </citation>
    <scope>NUCLEOTIDE SEQUENCE [LARGE SCALE GENOMIC DNA]</scope>
</reference>
<dbReference type="PANTHER" id="PTHR13366">
    <property type="entry name" value="MALARIA ANTIGEN-RELATED"/>
    <property type="match status" value="1"/>
</dbReference>
<feature type="domain" description="DUF4042" evidence="2">
    <location>
        <begin position="2"/>
        <end position="116"/>
    </location>
</feature>